<keyword evidence="4" id="KW-1185">Reference proteome</keyword>
<reference evidence="3" key="1">
    <citation type="submission" date="2022-12" db="EMBL/GenBank/DDBJ databases">
        <title>Draft genome assemblies for two species of Escallonia (Escalloniales).</title>
        <authorList>
            <person name="Chanderbali A."/>
            <person name="Dervinis C."/>
            <person name="Anghel I."/>
            <person name="Soltis D."/>
            <person name="Soltis P."/>
            <person name="Zapata F."/>
        </authorList>
    </citation>
    <scope>NUCLEOTIDE SEQUENCE</scope>
    <source>
        <strain evidence="3">UCBG92.1500</strain>
        <tissue evidence="3">Leaf</tissue>
    </source>
</reference>
<sequence>MQFALPDEGDLDIVVQKSLTFAINDASQSLFVSPAPLQSFCQSHKPFTRCRRRVLDITVIRMAKKGKGGGRGGGRCSGGGRGGGGQNAGVSTGGSGVGCGPPDNDAPSSSIGISEQEKKSAINGDFGTLNELLEILLMSHKYKDLEDLFTRRIEEAKEKQSQLEQKITAAERELFDLENLAKQQQADETTKSEGEERQSLIAELVKVEDGYNDGRKAKSHSYMYGFPFVMGNFSDLLGNWVERIGGGKNGKGNVSEANWLGLLVIATLMDGACAFGFASEGHLTDLKTLEKINTGDQQVLVYGIMKIGSKLTPITVGKLLEAIFQTPYKLRYHEARVLEHALMAVQVLLSSLVSWGSELIGIEVSVRHEA</sequence>
<feature type="compositionally biased region" description="Gly residues" evidence="2">
    <location>
        <begin position="69"/>
        <end position="99"/>
    </location>
</feature>
<dbReference type="EMBL" id="JAVXUO010001249">
    <property type="protein sequence ID" value="KAK2984299.1"/>
    <property type="molecule type" value="Genomic_DNA"/>
</dbReference>
<protein>
    <submittedName>
        <fullName evidence="3">Uncharacterized protein</fullName>
    </submittedName>
</protein>
<organism evidence="3 4">
    <name type="scientific">Escallonia rubra</name>
    <dbReference type="NCBI Taxonomy" id="112253"/>
    <lineage>
        <taxon>Eukaryota</taxon>
        <taxon>Viridiplantae</taxon>
        <taxon>Streptophyta</taxon>
        <taxon>Embryophyta</taxon>
        <taxon>Tracheophyta</taxon>
        <taxon>Spermatophyta</taxon>
        <taxon>Magnoliopsida</taxon>
        <taxon>eudicotyledons</taxon>
        <taxon>Gunneridae</taxon>
        <taxon>Pentapetalae</taxon>
        <taxon>asterids</taxon>
        <taxon>campanulids</taxon>
        <taxon>Escalloniales</taxon>
        <taxon>Escalloniaceae</taxon>
        <taxon>Escallonia</taxon>
    </lineage>
</organism>
<feature type="region of interest" description="Disordered" evidence="2">
    <location>
        <begin position="65"/>
        <end position="117"/>
    </location>
</feature>
<keyword evidence="1" id="KW-0175">Coiled coil</keyword>
<evidence type="ECO:0000313" key="4">
    <source>
        <dbReference type="Proteomes" id="UP001187471"/>
    </source>
</evidence>
<name>A0AA88UGR7_9ASTE</name>
<comment type="caution">
    <text evidence="3">The sequence shown here is derived from an EMBL/GenBank/DDBJ whole genome shotgun (WGS) entry which is preliminary data.</text>
</comment>
<evidence type="ECO:0000256" key="2">
    <source>
        <dbReference type="SAM" id="MobiDB-lite"/>
    </source>
</evidence>
<evidence type="ECO:0000313" key="3">
    <source>
        <dbReference type="EMBL" id="KAK2984299.1"/>
    </source>
</evidence>
<proteinExistence type="predicted"/>
<gene>
    <name evidence="3" type="ORF">RJ640_026522</name>
</gene>
<dbReference type="Proteomes" id="UP001187471">
    <property type="component" value="Unassembled WGS sequence"/>
</dbReference>
<evidence type="ECO:0000256" key="1">
    <source>
        <dbReference type="SAM" id="Coils"/>
    </source>
</evidence>
<feature type="coiled-coil region" evidence="1">
    <location>
        <begin position="146"/>
        <end position="187"/>
    </location>
</feature>
<accession>A0AA88UGR7</accession>
<dbReference type="AlphaFoldDB" id="A0AA88UGR7"/>